<evidence type="ECO:0000313" key="1">
    <source>
        <dbReference type="EMBL" id="KYP42670.1"/>
    </source>
</evidence>
<evidence type="ECO:0000313" key="2">
    <source>
        <dbReference type="Proteomes" id="UP000075243"/>
    </source>
</evidence>
<reference evidence="1" key="1">
    <citation type="journal article" date="2012" name="Nat. Biotechnol.">
        <title>Draft genome sequence of pigeonpea (Cajanus cajan), an orphan legume crop of resource-poor farmers.</title>
        <authorList>
            <person name="Varshney R.K."/>
            <person name="Chen W."/>
            <person name="Li Y."/>
            <person name="Bharti A.K."/>
            <person name="Saxena R.K."/>
            <person name="Schlueter J.A."/>
            <person name="Donoghue M.T."/>
            <person name="Azam S."/>
            <person name="Fan G."/>
            <person name="Whaley A.M."/>
            <person name="Farmer A.D."/>
            <person name="Sheridan J."/>
            <person name="Iwata A."/>
            <person name="Tuteja R."/>
            <person name="Penmetsa R.V."/>
            <person name="Wu W."/>
            <person name="Upadhyaya H.D."/>
            <person name="Yang S.P."/>
            <person name="Shah T."/>
            <person name="Saxena K.B."/>
            <person name="Michael T."/>
            <person name="McCombie W.R."/>
            <person name="Yang B."/>
            <person name="Zhang G."/>
            <person name="Yang H."/>
            <person name="Wang J."/>
            <person name="Spillane C."/>
            <person name="Cook D.R."/>
            <person name="May G.D."/>
            <person name="Xu X."/>
            <person name="Jackson S.A."/>
        </authorList>
    </citation>
    <scope>NUCLEOTIDE SEQUENCE [LARGE SCALE GENOMIC DNA]</scope>
</reference>
<dbReference type="Gramene" id="C.cajan_36127.t">
    <property type="protein sequence ID" value="C.cajan_36127.t.cds1"/>
    <property type="gene ID" value="C.cajan_36127"/>
</dbReference>
<protein>
    <submittedName>
        <fullName evidence="1">Uncharacterized protein</fullName>
    </submittedName>
</protein>
<dbReference type="AlphaFoldDB" id="A0A151RJB4"/>
<dbReference type="Proteomes" id="UP000075243">
    <property type="component" value="Unassembled WGS sequence"/>
</dbReference>
<organism evidence="1 2">
    <name type="scientific">Cajanus cajan</name>
    <name type="common">Pigeon pea</name>
    <name type="synonym">Cajanus indicus</name>
    <dbReference type="NCBI Taxonomy" id="3821"/>
    <lineage>
        <taxon>Eukaryota</taxon>
        <taxon>Viridiplantae</taxon>
        <taxon>Streptophyta</taxon>
        <taxon>Embryophyta</taxon>
        <taxon>Tracheophyta</taxon>
        <taxon>Spermatophyta</taxon>
        <taxon>Magnoliopsida</taxon>
        <taxon>eudicotyledons</taxon>
        <taxon>Gunneridae</taxon>
        <taxon>Pentapetalae</taxon>
        <taxon>rosids</taxon>
        <taxon>fabids</taxon>
        <taxon>Fabales</taxon>
        <taxon>Fabaceae</taxon>
        <taxon>Papilionoideae</taxon>
        <taxon>50 kb inversion clade</taxon>
        <taxon>NPAAA clade</taxon>
        <taxon>indigoferoid/millettioid clade</taxon>
        <taxon>Phaseoleae</taxon>
        <taxon>Cajanus</taxon>
    </lineage>
</organism>
<accession>A0A151RJB4</accession>
<sequence length="57" mass="5981">MSAPDCDSVNRPGSEGNGFGYVFTYGEGSVSVGDLVEAALVSTRRRFEVLALLRVAG</sequence>
<name>A0A151RJB4_CAJCA</name>
<keyword evidence="2" id="KW-1185">Reference proteome</keyword>
<dbReference type="EMBL" id="KQ483706">
    <property type="protein sequence ID" value="KYP42670.1"/>
    <property type="molecule type" value="Genomic_DNA"/>
</dbReference>
<proteinExistence type="predicted"/>
<gene>
    <name evidence="1" type="ORF">KK1_035913</name>
</gene>